<proteinExistence type="predicted"/>
<name>A0A1E1IXX4_LEIGU</name>
<feature type="region of interest" description="Disordered" evidence="1">
    <location>
        <begin position="575"/>
        <end position="605"/>
    </location>
</feature>
<gene>
    <name evidence="3" type="primary">LgM4147LRVhigh.25.01220.01110</name>
    <name evidence="3" type="ORF">BN36_2536660</name>
</gene>
<evidence type="ECO:0000256" key="1">
    <source>
        <dbReference type="SAM" id="MobiDB-lite"/>
    </source>
</evidence>
<evidence type="ECO:0000259" key="2">
    <source>
        <dbReference type="Pfam" id="PF23398"/>
    </source>
</evidence>
<reference evidence="3" key="1">
    <citation type="submission" date="2012-08" db="EMBL/GenBank/DDBJ databases">
        <title>Comparative genomics of metastatic and non-metastatic Leishmania guyanensis provides insights into polygenic factors involved in Leishmania RNA virus infection.</title>
        <authorList>
            <person name="Smith D."/>
            <person name="Hertz-Fowler C."/>
            <person name="Martin R."/>
            <person name="Dickens N."/>
            <person name="Fasel N."/>
            <person name="Falquet L."/>
            <person name="Beverley S."/>
            <person name="Zangger H."/>
            <person name="Calderon-Copete S."/>
            <person name="Mottram J."/>
            <person name="Xenarios I."/>
        </authorList>
    </citation>
    <scope>NUCLEOTIDE SEQUENCE</scope>
    <source>
        <strain evidence="3">MHOM/BR/75/M4147/SSU:IR2SAT-LUC</strain>
    </source>
</reference>
<feature type="domain" description="Flagellar attachment zone protein 1 conserved" evidence="2">
    <location>
        <begin position="391"/>
        <end position="480"/>
    </location>
</feature>
<sequence length="772" mass="83800">MLQSTVSSIAFEDQRLTRPTHNAVVSNTFTSISMNDELTEGQSIQMSLREELTEGQSIQMSLQDELTEGQSIQMSLREELTEGQSIQMSLQDELTEGQSIQMSLREEPTEGQSVQVSLQEEPVEGPMISMSLREEPTEGQSIQLSLREELTEGQSIQMSLQDELTEGQSIQMSLREEPTEGQSVQVSLQEEPVEGPMISMSLREEPTEGQSIQLSLREELTEGQSIQMSLQDELTEGQSIQMSLREELTEGQSIQMSLQDELTEGQSVQLSLRTTTVQSNDDIVMQMSYDIGSASEQSLSYQLQDSRMNEDQLSLEEVKPPQQLSQRAAKAALTPPSQAAAPVTPGSRSGTTVYIASGRQRVSGEQEMSSIGSNLLTVGTESSRGETNDVVVTEHTRHFPGSKWEATVAALLETVKRAVANETAAAIGVKLKYVQVMKVEATAAGMTCGITIGHPSSMATSEVDEKLSSCPYEGTMALLEYLIDHGKNLQSGLSADLAASEAAASARDQPIGEQEEVPAAAPKKKAKEDAMARARRKIFRPLPKLLVTPRTYQFRAPRPGAEHSMDRDSILYGEGPKEGAVGFRNGSLAPDATPRGGTNGSRSPSTWIHRNGITRHSVHVSPQHVQRGVVPAALRPRPIIQTPLSGASTHRSINGVECMADTHEVSHRSRSSLQMTLTLGVDSKSDAAPGESLVTPMSMVLSGSTVDQDDHTSVTLSVKGATDVEEAPQSEHHEQQEATFDYDVAYSELTSMNMVVDEDSNLLVLTSEGSVL</sequence>
<protein>
    <recommendedName>
        <fullName evidence="2">Flagellar attachment zone protein 1 conserved domain-containing protein</fullName>
    </recommendedName>
</protein>
<dbReference type="AlphaFoldDB" id="A0A1E1IXX4"/>
<dbReference type="InterPro" id="IPR056614">
    <property type="entry name" value="FAZ1_cons"/>
</dbReference>
<evidence type="ECO:0000313" key="3">
    <source>
        <dbReference type="EMBL" id="CCM16158.1"/>
    </source>
</evidence>
<accession>A0A1E1IXX4</accession>
<organism evidence="3">
    <name type="scientific">Leishmania guyanensis</name>
    <dbReference type="NCBI Taxonomy" id="5670"/>
    <lineage>
        <taxon>Eukaryota</taxon>
        <taxon>Discoba</taxon>
        <taxon>Euglenozoa</taxon>
        <taxon>Kinetoplastea</taxon>
        <taxon>Metakinetoplastina</taxon>
        <taxon>Trypanosomatida</taxon>
        <taxon>Trypanosomatidae</taxon>
        <taxon>Leishmaniinae</taxon>
        <taxon>Leishmania</taxon>
        <taxon>Leishmania guyanensis species complex</taxon>
    </lineage>
</organism>
<dbReference type="EMBL" id="CALQ01001014">
    <property type="protein sequence ID" value="CCM16158.1"/>
    <property type="molecule type" value="Genomic_DNA"/>
</dbReference>
<dbReference type="Pfam" id="PF23398">
    <property type="entry name" value="FAZ1_cons"/>
    <property type="match status" value="1"/>
</dbReference>
<feature type="region of interest" description="Disordered" evidence="1">
    <location>
        <begin position="321"/>
        <end position="350"/>
    </location>
</feature>
<feature type="region of interest" description="Disordered" evidence="1">
    <location>
        <begin position="504"/>
        <end position="531"/>
    </location>
</feature>